<dbReference type="Proteomes" id="UP000297986">
    <property type="component" value="Unassembled WGS sequence"/>
</dbReference>
<protein>
    <submittedName>
        <fullName evidence="4">DUF2207 domain-containing protein</fullName>
    </submittedName>
</protein>
<evidence type="ECO:0000313" key="4">
    <source>
        <dbReference type="EMBL" id="TGN91292.1"/>
    </source>
</evidence>
<feature type="domain" description="Predicted membrane protein YciQ-like C-terminal" evidence="3">
    <location>
        <begin position="290"/>
        <end position="567"/>
    </location>
</feature>
<dbReference type="RefSeq" id="WP_135783310.1">
    <property type="nucleotide sequence ID" value="NZ_MRXY01000006.1"/>
</dbReference>
<organism evidence="4 5">
    <name type="scientific">Streptococcus rubneri</name>
    <dbReference type="NCBI Taxonomy" id="1234680"/>
    <lineage>
        <taxon>Bacteria</taxon>
        <taxon>Bacillati</taxon>
        <taxon>Bacillota</taxon>
        <taxon>Bacilli</taxon>
        <taxon>Lactobacillales</taxon>
        <taxon>Streptococcaceae</taxon>
        <taxon>Streptococcus</taxon>
    </lineage>
</organism>
<accession>A0A4Z1DRS7</accession>
<keyword evidence="5" id="KW-1185">Reference proteome</keyword>
<proteinExistence type="predicted"/>
<feature type="domain" description="DUF2207" evidence="2">
    <location>
        <begin position="30"/>
        <end position="210"/>
    </location>
</feature>
<dbReference type="InterPro" id="IPR048389">
    <property type="entry name" value="YciQ-like_C"/>
</dbReference>
<gene>
    <name evidence="4" type="ORF">E5S68_09315</name>
</gene>
<evidence type="ECO:0000259" key="3">
    <source>
        <dbReference type="Pfam" id="PF20990"/>
    </source>
</evidence>
<evidence type="ECO:0000313" key="5">
    <source>
        <dbReference type="Proteomes" id="UP000297986"/>
    </source>
</evidence>
<dbReference type="AlphaFoldDB" id="A0A4Z1DRS7"/>
<sequence length="633" mass="71682">MKKILYVLFTILACLFFTGLVRADGPSYDIRSYRGTLILDTWDDATYEEELVYHFDDDYNGQYVTLGTAGNMPQGFEILTPPEVHVANRTLKREPEVQNLGNGYRVKIYNSGKAGDTVTVKVIWKLKNLLYIHQDILLLNWKPISDGDQNVAKVELKIVPKFASAKARSELNVHTAYMRPEAEIKKDQASYTATLSNLKSKETVEIYAYWLKADLISKGESPRNTGLMREEEYHQTEKNIVQMRKWIKLVWKVILPGIILLFLLLANHFRRKFNKLTWSGVTYPTDTRLYEVPGDLAPLVMASIVYSVELDEVCPTSKADTSQTFSFEKLVQATLLDLIDRGAITYEQNGSQTVLIRKNQDSLDDFERNFLDIAFGNKLECPVDRLFEEFEINDSLYKGAEKKDEDEIRAQGRRMQYRIDAAVDSVAQDVQKKIRSFGLPSYYRPLAPKEEATGHKVMIFGFLAWFVALLAVLASFVFHHFSIYYLVATLTLWIFPVVFRDGYKRAERDGVVNALGAEQRYYWDSFGRMLKEIAHLDDAELQSLVLWNRLLVYAALFGVADKVTRVMKLRQIHLVNPTLDAFVYTPLYNDLTHSSQAMTAYGSTASSASNFTVSSGGSGGFSGGGGGGGFGAF</sequence>
<evidence type="ECO:0000256" key="1">
    <source>
        <dbReference type="SAM" id="Phobius"/>
    </source>
</evidence>
<feature type="transmembrane region" description="Helical" evidence="1">
    <location>
        <begin position="457"/>
        <end position="477"/>
    </location>
</feature>
<feature type="transmembrane region" description="Helical" evidence="1">
    <location>
        <begin position="249"/>
        <end position="266"/>
    </location>
</feature>
<comment type="caution">
    <text evidence="4">The sequence shown here is derived from an EMBL/GenBank/DDBJ whole genome shotgun (WGS) entry which is preliminary data.</text>
</comment>
<feature type="transmembrane region" description="Helical" evidence="1">
    <location>
        <begin position="483"/>
        <end position="499"/>
    </location>
</feature>
<dbReference type="OrthoDB" id="2138002at2"/>
<dbReference type="InterPro" id="IPR018702">
    <property type="entry name" value="DUF2207"/>
</dbReference>
<evidence type="ECO:0000259" key="2">
    <source>
        <dbReference type="Pfam" id="PF09972"/>
    </source>
</evidence>
<dbReference type="Pfam" id="PF20990">
    <property type="entry name" value="DUF2207_C"/>
    <property type="match status" value="1"/>
</dbReference>
<dbReference type="EMBL" id="SRRP01000002">
    <property type="protein sequence ID" value="TGN91292.1"/>
    <property type="molecule type" value="Genomic_DNA"/>
</dbReference>
<keyword evidence="1" id="KW-1133">Transmembrane helix</keyword>
<keyword evidence="1" id="KW-0472">Membrane</keyword>
<keyword evidence="1" id="KW-0812">Transmembrane</keyword>
<reference evidence="4 5" key="1">
    <citation type="submission" date="2019-04" db="EMBL/GenBank/DDBJ databases">
        <title>Genome sequencing of Streptococcus rubneri DSM 26920(T).</title>
        <authorList>
            <person name="Kook J.-K."/>
            <person name="Park S.-N."/>
            <person name="Lim Y.K."/>
        </authorList>
    </citation>
    <scope>NUCLEOTIDE SEQUENCE [LARGE SCALE GENOMIC DNA]</scope>
    <source>
        <strain evidence="4 5">DSM 26920</strain>
    </source>
</reference>
<dbReference type="Pfam" id="PF09972">
    <property type="entry name" value="DUF2207"/>
    <property type="match status" value="1"/>
</dbReference>
<name>A0A4Z1DRS7_9STRE</name>